<dbReference type="Proteomes" id="UP000325577">
    <property type="component" value="Linkage Group LG7"/>
</dbReference>
<name>A0A5J4ZMG7_9ASTE</name>
<dbReference type="PANTHER" id="PTHR31964:SF124">
    <property type="entry name" value="ADENINE NUCLEOTIDE ALPHA HYDROLASES-LIKE SUPERFAMILY PROTEIN"/>
    <property type="match status" value="1"/>
</dbReference>
<dbReference type="CDD" id="cd23659">
    <property type="entry name" value="USP_At3g01520-like"/>
    <property type="match status" value="1"/>
</dbReference>
<reference evidence="2 3" key="1">
    <citation type="submission" date="2019-09" db="EMBL/GenBank/DDBJ databases">
        <title>A chromosome-level genome assembly of the Chinese tupelo Nyssa sinensis.</title>
        <authorList>
            <person name="Yang X."/>
            <person name="Kang M."/>
            <person name="Yang Y."/>
            <person name="Xiong H."/>
            <person name="Wang M."/>
            <person name="Zhang Z."/>
            <person name="Wang Z."/>
            <person name="Wu H."/>
            <person name="Ma T."/>
            <person name="Liu J."/>
            <person name="Xi Z."/>
        </authorList>
    </citation>
    <scope>NUCLEOTIDE SEQUENCE [LARGE SCALE GENOMIC DNA]</scope>
    <source>
        <strain evidence="2">J267</strain>
        <tissue evidence="2">Leaf</tissue>
    </source>
</reference>
<dbReference type="EMBL" id="CM018050">
    <property type="protein sequence ID" value="KAA8518417.1"/>
    <property type="molecule type" value="Genomic_DNA"/>
</dbReference>
<dbReference type="InterPro" id="IPR006016">
    <property type="entry name" value="UspA"/>
</dbReference>
<proteinExistence type="predicted"/>
<dbReference type="PANTHER" id="PTHR31964">
    <property type="entry name" value="ADENINE NUCLEOTIDE ALPHA HYDROLASES-LIKE SUPERFAMILY PROTEIN"/>
    <property type="match status" value="1"/>
</dbReference>
<evidence type="ECO:0000313" key="2">
    <source>
        <dbReference type="EMBL" id="KAA8518417.1"/>
    </source>
</evidence>
<dbReference type="InterPro" id="IPR006015">
    <property type="entry name" value="Universal_stress_UspA"/>
</dbReference>
<dbReference type="PRINTS" id="PR01438">
    <property type="entry name" value="UNVRSLSTRESS"/>
</dbReference>
<evidence type="ECO:0000259" key="1">
    <source>
        <dbReference type="Pfam" id="PF00582"/>
    </source>
</evidence>
<dbReference type="AlphaFoldDB" id="A0A5J4ZMG7"/>
<organism evidence="2 3">
    <name type="scientific">Nyssa sinensis</name>
    <dbReference type="NCBI Taxonomy" id="561372"/>
    <lineage>
        <taxon>Eukaryota</taxon>
        <taxon>Viridiplantae</taxon>
        <taxon>Streptophyta</taxon>
        <taxon>Embryophyta</taxon>
        <taxon>Tracheophyta</taxon>
        <taxon>Spermatophyta</taxon>
        <taxon>Magnoliopsida</taxon>
        <taxon>eudicotyledons</taxon>
        <taxon>Gunneridae</taxon>
        <taxon>Pentapetalae</taxon>
        <taxon>asterids</taxon>
        <taxon>Cornales</taxon>
        <taxon>Nyssaceae</taxon>
        <taxon>Nyssa</taxon>
    </lineage>
</organism>
<dbReference type="Pfam" id="PF00582">
    <property type="entry name" value="Usp"/>
    <property type="match status" value="1"/>
</dbReference>
<accession>A0A5J4ZMG7</accession>
<protein>
    <recommendedName>
        <fullName evidence="1">UspA domain-containing protein</fullName>
    </recommendedName>
</protein>
<gene>
    <name evidence="2" type="ORF">F0562_015891</name>
</gene>
<dbReference type="Gene3D" id="3.40.50.620">
    <property type="entry name" value="HUPs"/>
    <property type="match status" value="1"/>
</dbReference>
<keyword evidence="3" id="KW-1185">Reference proteome</keyword>
<dbReference type="OrthoDB" id="843225at2759"/>
<feature type="domain" description="UspA" evidence="1">
    <location>
        <begin position="8"/>
        <end position="163"/>
    </location>
</feature>
<sequence length="170" mass="18849">MAEERKTMKVMVAIDESDGSFYALKWTLDNLFMSALASPDLNQDAGMITIVHVQQPFQPYIYPAGPVIYATTTVLESVRKAQEENTAAILSRALQICKDKPVKVETLILEGEPKDLICQAAEQMHVDFLVVGSRGLSKIKRAFLGSVSDYCAHHAKCPILIVKPPKESRE</sequence>
<evidence type="ECO:0000313" key="3">
    <source>
        <dbReference type="Proteomes" id="UP000325577"/>
    </source>
</evidence>
<dbReference type="SUPFAM" id="SSF52402">
    <property type="entry name" value="Adenine nucleotide alpha hydrolases-like"/>
    <property type="match status" value="1"/>
</dbReference>
<dbReference type="InterPro" id="IPR014729">
    <property type="entry name" value="Rossmann-like_a/b/a_fold"/>
</dbReference>